<comment type="caution">
    <text evidence="2">The sequence shown here is derived from an EMBL/GenBank/DDBJ whole genome shotgun (WGS) entry which is preliminary data.</text>
</comment>
<protein>
    <recommendedName>
        <fullName evidence="4">PspA/IM30 family protein</fullName>
    </recommendedName>
</protein>
<evidence type="ECO:0000313" key="2">
    <source>
        <dbReference type="EMBL" id="KAL3667756.1"/>
    </source>
</evidence>
<organism evidence="2 3">
    <name type="scientific">Phytophthora oleae</name>
    <dbReference type="NCBI Taxonomy" id="2107226"/>
    <lineage>
        <taxon>Eukaryota</taxon>
        <taxon>Sar</taxon>
        <taxon>Stramenopiles</taxon>
        <taxon>Oomycota</taxon>
        <taxon>Peronosporomycetes</taxon>
        <taxon>Peronosporales</taxon>
        <taxon>Peronosporaceae</taxon>
        <taxon>Phytophthora</taxon>
    </lineage>
</organism>
<dbReference type="AlphaFoldDB" id="A0ABD3FN62"/>
<feature type="coiled-coil region" evidence="1">
    <location>
        <begin position="9"/>
        <end position="61"/>
    </location>
</feature>
<accession>A0ABD3FN62</accession>
<dbReference type="Proteomes" id="UP001632037">
    <property type="component" value="Unassembled WGS sequence"/>
</dbReference>
<sequence length="176" mass="19983">MNSRLIVFKRKLTREITAVRAELVRAEQQAAPYVEFCQRRYDLLRTRLEDTQLRLAETESALADRRGNSLEIACLQDRLRAHRRIHEDVETDFQRQMDEVEGRLTASSPPGGSAQLAQLAAERHTAAIERDAAVIERDAAVIVRDAAQEERDTVRGELHARTASLQDAENAARLLR</sequence>
<dbReference type="EMBL" id="JBIMZQ010000013">
    <property type="protein sequence ID" value="KAL3667756.1"/>
    <property type="molecule type" value="Genomic_DNA"/>
</dbReference>
<keyword evidence="1" id="KW-0175">Coiled coil</keyword>
<evidence type="ECO:0000256" key="1">
    <source>
        <dbReference type="SAM" id="Coils"/>
    </source>
</evidence>
<keyword evidence="3" id="KW-1185">Reference proteome</keyword>
<name>A0ABD3FN62_9STRA</name>
<reference evidence="2 3" key="1">
    <citation type="submission" date="2024-09" db="EMBL/GenBank/DDBJ databases">
        <title>Genome sequencing and assembly of Phytophthora oleae, isolate VK10A, causative agent of rot of olive drupes.</title>
        <authorList>
            <person name="Conti Taguali S."/>
            <person name="Riolo M."/>
            <person name="La Spada F."/>
            <person name="Cacciola S.O."/>
            <person name="Dionisio G."/>
        </authorList>
    </citation>
    <scope>NUCLEOTIDE SEQUENCE [LARGE SCALE GENOMIC DNA]</scope>
    <source>
        <strain evidence="2 3">VK10A</strain>
    </source>
</reference>
<evidence type="ECO:0008006" key="4">
    <source>
        <dbReference type="Google" id="ProtNLM"/>
    </source>
</evidence>
<evidence type="ECO:0000313" key="3">
    <source>
        <dbReference type="Proteomes" id="UP001632037"/>
    </source>
</evidence>
<proteinExistence type="predicted"/>
<gene>
    <name evidence="2" type="ORF">V7S43_007309</name>
</gene>